<protein>
    <submittedName>
        <fullName evidence="1">Uncharacterized protein</fullName>
    </submittedName>
</protein>
<sequence length="216" mass="24055">MLDIIVFSSKASKVCGKKVINEFCDGAVDTITPQSTFVGEIFVYTKTMPLINYSDNRPGVRRAVRFFDFSTLELPPAMVKELITNPGFPIQIAEVVLITDIESAYKQKPNSFKAFLGWETVADPGVAEFSIAIDQAIKDSYIEAWAVLTTSAVSSTHATHPKIIDSLRSKGHGFTEGRIYSFLEEKKPEFLKMIKSVWENNIYNANIRTASAPAFE</sequence>
<dbReference type="EMBL" id="JBHSAB010000001">
    <property type="protein sequence ID" value="MFC3907558.1"/>
    <property type="molecule type" value="Genomic_DNA"/>
</dbReference>
<accession>A0ABV8CBA6</accession>
<gene>
    <name evidence="1" type="ORF">ACFORL_00510</name>
</gene>
<dbReference type="RefSeq" id="WP_382340037.1">
    <property type="nucleotide sequence ID" value="NZ_JBHSAB010000001.1"/>
</dbReference>
<keyword evidence="2" id="KW-1185">Reference proteome</keyword>
<organism evidence="1 2">
    <name type="scientific">Legionella dresdenensis</name>
    <dbReference type="NCBI Taxonomy" id="450200"/>
    <lineage>
        <taxon>Bacteria</taxon>
        <taxon>Pseudomonadati</taxon>
        <taxon>Pseudomonadota</taxon>
        <taxon>Gammaproteobacteria</taxon>
        <taxon>Legionellales</taxon>
        <taxon>Legionellaceae</taxon>
        <taxon>Legionella</taxon>
    </lineage>
</organism>
<proteinExistence type="predicted"/>
<evidence type="ECO:0000313" key="1">
    <source>
        <dbReference type="EMBL" id="MFC3907558.1"/>
    </source>
</evidence>
<name>A0ABV8CBA6_9GAMM</name>
<comment type="caution">
    <text evidence="1">The sequence shown here is derived from an EMBL/GenBank/DDBJ whole genome shotgun (WGS) entry which is preliminary data.</text>
</comment>
<evidence type="ECO:0000313" key="2">
    <source>
        <dbReference type="Proteomes" id="UP001595758"/>
    </source>
</evidence>
<reference evidence="2" key="1">
    <citation type="journal article" date="2019" name="Int. J. Syst. Evol. Microbiol.">
        <title>The Global Catalogue of Microorganisms (GCM) 10K type strain sequencing project: providing services to taxonomists for standard genome sequencing and annotation.</title>
        <authorList>
            <consortium name="The Broad Institute Genomics Platform"/>
            <consortium name="The Broad Institute Genome Sequencing Center for Infectious Disease"/>
            <person name="Wu L."/>
            <person name="Ma J."/>
        </authorList>
    </citation>
    <scope>NUCLEOTIDE SEQUENCE [LARGE SCALE GENOMIC DNA]</scope>
    <source>
        <strain evidence="2">CCUG 59858</strain>
    </source>
</reference>
<dbReference type="Proteomes" id="UP001595758">
    <property type="component" value="Unassembled WGS sequence"/>
</dbReference>